<comment type="subunit">
    <text evidence="9">The Tat system comprises two distinct complexes: a TatABC complex, containing multiple copies of TatA, TatB and TatC subunits, and a separate TatA complex, containing only TatA subunits. Substrates initially bind to the TatABC complex, which probably triggers association of the separate TatA complex to form the active translocon.</text>
</comment>
<evidence type="ECO:0000313" key="12">
    <source>
        <dbReference type="Proteomes" id="UP000286931"/>
    </source>
</evidence>
<dbReference type="PANTHER" id="PTHR33162:SF1">
    <property type="entry name" value="SEC-INDEPENDENT PROTEIN TRANSLOCASE PROTEIN TATA, CHLOROPLASTIC"/>
    <property type="match status" value="1"/>
</dbReference>
<dbReference type="GO" id="GO:0043953">
    <property type="term" value="P:protein transport by the Tat complex"/>
    <property type="evidence" value="ECO:0007669"/>
    <property type="project" value="UniProtKB-UniRule"/>
</dbReference>
<evidence type="ECO:0000256" key="3">
    <source>
        <dbReference type="ARBA" id="ARBA00022475"/>
    </source>
</evidence>
<dbReference type="Pfam" id="PF02416">
    <property type="entry name" value="TatA_B_E"/>
    <property type="match status" value="1"/>
</dbReference>
<keyword evidence="3 9" id="KW-1003">Cell membrane</keyword>
<dbReference type="OrthoDB" id="3267321at2"/>
<keyword evidence="12" id="KW-1185">Reference proteome</keyword>
<sequence length="154" mass="16760">MFDVGAPEMVALVILAIVIFGPEKLPKMIGDVARTIRKFREFSSGARADLKKELGPEFQDMHLEDLNPKTFVRKNLMGDGDDDLGIRELRDSLGKDFEDIKGLASGNLFEPDVPDTSHRPAAGQSSAPKTSLHKNGGAARVEPGERPPYDADAT</sequence>
<evidence type="ECO:0000256" key="10">
    <source>
        <dbReference type="SAM" id="MobiDB-lite"/>
    </source>
</evidence>
<keyword evidence="6 9" id="KW-1133">Transmembrane helix</keyword>
<accession>A0A401Z3R3</accession>
<evidence type="ECO:0000256" key="7">
    <source>
        <dbReference type="ARBA" id="ARBA00023010"/>
    </source>
</evidence>
<evidence type="ECO:0000313" key="11">
    <source>
        <dbReference type="EMBL" id="GCE01482.1"/>
    </source>
</evidence>
<keyword evidence="8 9" id="KW-0472">Membrane</keyword>
<dbReference type="InterPro" id="IPR018448">
    <property type="entry name" value="TatB"/>
</dbReference>
<keyword evidence="2 9" id="KW-0813">Transport</keyword>
<reference evidence="11 12" key="1">
    <citation type="submission" date="2018-12" db="EMBL/GenBank/DDBJ databases">
        <title>Draft genome sequence of Embleya hyalina NBRC 13850T.</title>
        <authorList>
            <person name="Komaki H."/>
            <person name="Hosoyama A."/>
            <person name="Kimura A."/>
            <person name="Ichikawa N."/>
            <person name="Tamura T."/>
        </authorList>
    </citation>
    <scope>NUCLEOTIDE SEQUENCE [LARGE SCALE GENOMIC DNA]</scope>
    <source>
        <strain evidence="11 12">NBRC 13850</strain>
    </source>
</reference>
<dbReference type="PANTHER" id="PTHR33162">
    <property type="entry name" value="SEC-INDEPENDENT PROTEIN TRANSLOCASE PROTEIN TATA, CHLOROPLASTIC"/>
    <property type="match status" value="1"/>
</dbReference>
<comment type="similarity">
    <text evidence="9">Belongs to the TatB family.</text>
</comment>
<gene>
    <name evidence="9 11" type="primary">tatB</name>
    <name evidence="11" type="ORF">EHYA_09248</name>
</gene>
<protein>
    <recommendedName>
        <fullName evidence="9">Sec-independent protein translocase protein TatB</fullName>
    </recommendedName>
</protein>
<evidence type="ECO:0000256" key="8">
    <source>
        <dbReference type="ARBA" id="ARBA00023136"/>
    </source>
</evidence>
<dbReference type="Gene3D" id="1.20.5.3310">
    <property type="match status" value="1"/>
</dbReference>
<keyword evidence="5 9" id="KW-0653">Protein transport</keyword>
<proteinExistence type="inferred from homology"/>
<keyword evidence="4 9" id="KW-0812">Transmembrane</keyword>
<keyword evidence="7 9" id="KW-0811">Translocation</keyword>
<dbReference type="HAMAP" id="MF_00237">
    <property type="entry name" value="TatB"/>
    <property type="match status" value="1"/>
</dbReference>
<dbReference type="NCBIfam" id="NF002377">
    <property type="entry name" value="PRK01371.1-4"/>
    <property type="match status" value="1"/>
</dbReference>
<dbReference type="EMBL" id="BIFH01000049">
    <property type="protein sequence ID" value="GCE01482.1"/>
    <property type="molecule type" value="Genomic_DNA"/>
</dbReference>
<comment type="function">
    <text evidence="9">Part of the twin-arginine translocation (Tat) system that transports large folded proteins containing a characteristic twin-arginine motif in their signal peptide across membranes. Together with TatC, TatB is part of a receptor directly interacting with Tat signal peptides. TatB may form an oligomeric binding site that transiently accommodates folded Tat precursor proteins before their translocation.</text>
</comment>
<dbReference type="GO" id="GO:0033281">
    <property type="term" value="C:TAT protein transport complex"/>
    <property type="evidence" value="ECO:0007669"/>
    <property type="project" value="UniProtKB-UniRule"/>
</dbReference>
<evidence type="ECO:0000256" key="1">
    <source>
        <dbReference type="ARBA" id="ARBA00004167"/>
    </source>
</evidence>
<evidence type="ECO:0000256" key="4">
    <source>
        <dbReference type="ARBA" id="ARBA00022692"/>
    </source>
</evidence>
<evidence type="ECO:0000256" key="6">
    <source>
        <dbReference type="ARBA" id="ARBA00022989"/>
    </source>
</evidence>
<evidence type="ECO:0000256" key="9">
    <source>
        <dbReference type="HAMAP-Rule" id="MF_00237"/>
    </source>
</evidence>
<feature type="region of interest" description="Disordered" evidence="10">
    <location>
        <begin position="105"/>
        <end position="154"/>
    </location>
</feature>
<dbReference type="PRINTS" id="PR01506">
    <property type="entry name" value="TATBPROTEIN"/>
</dbReference>
<organism evidence="11 12">
    <name type="scientific">Embleya hyalina</name>
    <dbReference type="NCBI Taxonomy" id="516124"/>
    <lineage>
        <taxon>Bacteria</taxon>
        <taxon>Bacillati</taxon>
        <taxon>Actinomycetota</taxon>
        <taxon>Actinomycetes</taxon>
        <taxon>Kitasatosporales</taxon>
        <taxon>Streptomycetaceae</taxon>
        <taxon>Embleya</taxon>
    </lineage>
</organism>
<dbReference type="GO" id="GO:0008320">
    <property type="term" value="F:protein transmembrane transporter activity"/>
    <property type="evidence" value="ECO:0007669"/>
    <property type="project" value="UniProtKB-UniRule"/>
</dbReference>
<comment type="subcellular location">
    <subcellularLocation>
        <location evidence="9">Cell membrane</location>
        <topology evidence="9">Single-pass membrane protein</topology>
    </subcellularLocation>
    <subcellularLocation>
        <location evidence="1">Membrane</location>
        <topology evidence="1">Single-pass membrane protein</topology>
    </subcellularLocation>
</comment>
<evidence type="ECO:0000256" key="2">
    <source>
        <dbReference type="ARBA" id="ARBA00022448"/>
    </source>
</evidence>
<dbReference type="Proteomes" id="UP000286931">
    <property type="component" value="Unassembled WGS sequence"/>
</dbReference>
<feature type="compositionally biased region" description="Basic and acidic residues" evidence="10">
    <location>
        <begin position="142"/>
        <end position="154"/>
    </location>
</feature>
<dbReference type="AlphaFoldDB" id="A0A401Z3R3"/>
<dbReference type="InterPro" id="IPR003369">
    <property type="entry name" value="TatA/B/E"/>
</dbReference>
<comment type="caution">
    <text evidence="11">The sequence shown here is derived from an EMBL/GenBank/DDBJ whole genome shotgun (WGS) entry which is preliminary data.</text>
</comment>
<name>A0A401Z3R3_9ACTN</name>
<evidence type="ECO:0000256" key="5">
    <source>
        <dbReference type="ARBA" id="ARBA00022927"/>
    </source>
</evidence>